<evidence type="ECO:0000256" key="3">
    <source>
        <dbReference type="ARBA" id="ARBA00022525"/>
    </source>
</evidence>
<evidence type="ECO:0000256" key="2">
    <source>
        <dbReference type="ARBA" id="ARBA00007236"/>
    </source>
</evidence>
<dbReference type="Pfam" id="PF06083">
    <property type="entry name" value="IL17"/>
    <property type="match status" value="1"/>
</dbReference>
<keyword evidence="5" id="KW-1133">Transmembrane helix</keyword>
<evidence type="ECO:0000256" key="1">
    <source>
        <dbReference type="ARBA" id="ARBA00004613"/>
    </source>
</evidence>
<keyword evidence="4" id="KW-0732">Signal</keyword>
<dbReference type="EMBL" id="BMAT01004771">
    <property type="protein sequence ID" value="GFR79890.1"/>
    <property type="molecule type" value="Genomic_DNA"/>
</dbReference>
<keyword evidence="5" id="KW-0472">Membrane</keyword>
<keyword evidence="7" id="KW-1185">Reference proteome</keyword>
<evidence type="ECO:0000256" key="5">
    <source>
        <dbReference type="SAM" id="Phobius"/>
    </source>
</evidence>
<gene>
    <name evidence="6" type="ORF">ElyMa_002299000</name>
</gene>
<sequence length="169" mass="18759">MRSGSEKLVPVSPVFVLMSAFYLIANLIGGVMGTIQFTECGSQPLTPYLEALNITVSHDVDAVNIVGHVQDPNPRCAGTAYTAGYYRSSTCPWNVRSHVDNYRIPHTISYVQCRCKNCNHHYVHGGVCKEITREVAVLKKNCSPEGHFSMTRVFQRFPVACVCVPRLPL</sequence>
<evidence type="ECO:0000313" key="6">
    <source>
        <dbReference type="EMBL" id="GFR79890.1"/>
    </source>
</evidence>
<evidence type="ECO:0000313" key="7">
    <source>
        <dbReference type="Proteomes" id="UP000762676"/>
    </source>
</evidence>
<comment type="subcellular location">
    <subcellularLocation>
        <location evidence="1">Secreted</location>
    </subcellularLocation>
</comment>
<dbReference type="InterPro" id="IPR010345">
    <property type="entry name" value="IL-17_fam"/>
</dbReference>
<dbReference type="SUPFAM" id="SSF57501">
    <property type="entry name" value="Cystine-knot cytokines"/>
    <property type="match status" value="1"/>
</dbReference>
<protein>
    <submittedName>
        <fullName evidence="6">Interleukin 17-7</fullName>
    </submittedName>
</protein>
<comment type="caution">
    <text evidence="6">The sequence shown here is derived from an EMBL/GenBank/DDBJ whole genome shotgun (WGS) entry which is preliminary data.</text>
</comment>
<name>A0AAV4G4A2_9GAST</name>
<keyword evidence="3" id="KW-0964">Secreted</keyword>
<dbReference type="Gene3D" id="2.10.90.10">
    <property type="entry name" value="Cystine-knot cytokines"/>
    <property type="match status" value="1"/>
</dbReference>
<proteinExistence type="inferred from homology"/>
<evidence type="ECO:0000256" key="4">
    <source>
        <dbReference type="ARBA" id="ARBA00022729"/>
    </source>
</evidence>
<dbReference type="GO" id="GO:0005125">
    <property type="term" value="F:cytokine activity"/>
    <property type="evidence" value="ECO:0007669"/>
    <property type="project" value="InterPro"/>
</dbReference>
<dbReference type="GO" id="GO:0005576">
    <property type="term" value="C:extracellular region"/>
    <property type="evidence" value="ECO:0007669"/>
    <property type="project" value="UniProtKB-SubCell"/>
</dbReference>
<dbReference type="Proteomes" id="UP000762676">
    <property type="component" value="Unassembled WGS sequence"/>
</dbReference>
<keyword evidence="5" id="KW-0812">Transmembrane</keyword>
<accession>A0AAV4G4A2</accession>
<comment type="similarity">
    <text evidence="2">Belongs to the IL-17 family.</text>
</comment>
<organism evidence="6 7">
    <name type="scientific">Elysia marginata</name>
    <dbReference type="NCBI Taxonomy" id="1093978"/>
    <lineage>
        <taxon>Eukaryota</taxon>
        <taxon>Metazoa</taxon>
        <taxon>Spiralia</taxon>
        <taxon>Lophotrochozoa</taxon>
        <taxon>Mollusca</taxon>
        <taxon>Gastropoda</taxon>
        <taxon>Heterobranchia</taxon>
        <taxon>Euthyneura</taxon>
        <taxon>Panpulmonata</taxon>
        <taxon>Sacoglossa</taxon>
        <taxon>Placobranchoidea</taxon>
        <taxon>Plakobranchidae</taxon>
        <taxon>Elysia</taxon>
    </lineage>
</organism>
<dbReference type="AlphaFoldDB" id="A0AAV4G4A2"/>
<reference evidence="6 7" key="1">
    <citation type="journal article" date="2021" name="Elife">
        <title>Chloroplast acquisition without the gene transfer in kleptoplastic sea slugs, Plakobranchus ocellatus.</title>
        <authorList>
            <person name="Maeda T."/>
            <person name="Takahashi S."/>
            <person name="Yoshida T."/>
            <person name="Shimamura S."/>
            <person name="Takaki Y."/>
            <person name="Nagai Y."/>
            <person name="Toyoda A."/>
            <person name="Suzuki Y."/>
            <person name="Arimoto A."/>
            <person name="Ishii H."/>
            <person name="Satoh N."/>
            <person name="Nishiyama T."/>
            <person name="Hasebe M."/>
            <person name="Maruyama T."/>
            <person name="Minagawa J."/>
            <person name="Obokata J."/>
            <person name="Shigenobu S."/>
        </authorList>
    </citation>
    <scope>NUCLEOTIDE SEQUENCE [LARGE SCALE GENOMIC DNA]</scope>
</reference>
<feature type="transmembrane region" description="Helical" evidence="5">
    <location>
        <begin position="12"/>
        <end position="35"/>
    </location>
</feature>
<dbReference type="InterPro" id="IPR029034">
    <property type="entry name" value="Cystine-knot_cytokine"/>
</dbReference>